<proteinExistence type="predicted"/>
<evidence type="ECO:0000256" key="2">
    <source>
        <dbReference type="PIRSR" id="PIRSR601310-3"/>
    </source>
</evidence>
<sequence length="122" mass="13215">MSANCIFCKIVKGDIPAKIVHQDEDCIVFQDINPSAPVHLLMIPRHHVVSMQEVGAEDHGWLGRMMAKVPAIALENGCNPGPNGGFRIVTNSGHDGGQEVHHLHFHILGGKRPWKGSMAAIA</sequence>
<feature type="active site" description="Tele-AMP-histidine intermediate" evidence="1">
    <location>
        <position position="104"/>
    </location>
</feature>
<protein>
    <submittedName>
        <fullName evidence="5">Histidine triad nucleotide-binding protein</fullName>
    </submittedName>
</protein>
<dbReference type="PANTHER" id="PTHR23089">
    <property type="entry name" value="HISTIDINE TRIAD HIT PROTEIN"/>
    <property type="match status" value="1"/>
</dbReference>
<dbReference type="SUPFAM" id="SSF54197">
    <property type="entry name" value="HIT-like"/>
    <property type="match status" value="1"/>
</dbReference>
<dbReference type="EMBL" id="JAAGRN010000002">
    <property type="protein sequence ID" value="NDY82370.1"/>
    <property type="molecule type" value="Genomic_DNA"/>
</dbReference>
<gene>
    <name evidence="5" type="ORF">G3I67_03895</name>
</gene>
<evidence type="ECO:0000313" key="5">
    <source>
        <dbReference type="EMBL" id="NDY82370.1"/>
    </source>
</evidence>
<organism evidence="5">
    <name type="scientific">Sheuella amnicola</name>
    <dbReference type="NCBI Taxonomy" id="2707330"/>
    <lineage>
        <taxon>Bacteria</taxon>
        <taxon>Pseudomonadati</taxon>
        <taxon>Pseudomonadota</taxon>
        <taxon>Betaproteobacteria</taxon>
        <taxon>Burkholderiales</taxon>
        <taxon>Alcaligenaceae</taxon>
        <taxon>Sheuella</taxon>
    </lineage>
</organism>
<dbReference type="GO" id="GO:0003824">
    <property type="term" value="F:catalytic activity"/>
    <property type="evidence" value="ECO:0007669"/>
    <property type="project" value="InterPro"/>
</dbReference>
<comment type="caution">
    <text evidence="5">The sequence shown here is derived from an EMBL/GenBank/DDBJ whole genome shotgun (WGS) entry which is preliminary data.</text>
</comment>
<dbReference type="Gene3D" id="3.30.428.10">
    <property type="entry name" value="HIT-like"/>
    <property type="match status" value="1"/>
</dbReference>
<accession>A0A6B2QVF7</accession>
<dbReference type="Pfam" id="PF11969">
    <property type="entry name" value="DcpS_C"/>
    <property type="match status" value="1"/>
</dbReference>
<evidence type="ECO:0000259" key="4">
    <source>
        <dbReference type="PROSITE" id="PS51084"/>
    </source>
</evidence>
<dbReference type="InterPro" id="IPR011146">
    <property type="entry name" value="HIT-like"/>
</dbReference>
<feature type="short sequence motif" description="Histidine triad motif" evidence="2 3">
    <location>
        <begin position="102"/>
        <end position="106"/>
    </location>
</feature>
<dbReference type="InterPro" id="IPR036265">
    <property type="entry name" value="HIT-like_sf"/>
</dbReference>
<dbReference type="CDD" id="cd01276">
    <property type="entry name" value="PKCI_related"/>
    <property type="match status" value="1"/>
</dbReference>
<evidence type="ECO:0000256" key="1">
    <source>
        <dbReference type="PIRSR" id="PIRSR601310-1"/>
    </source>
</evidence>
<name>A0A6B2QVF7_9BURK</name>
<feature type="domain" description="HIT" evidence="4">
    <location>
        <begin position="6"/>
        <end position="120"/>
    </location>
</feature>
<dbReference type="InterPro" id="IPR001310">
    <property type="entry name" value="Histidine_triad_HIT"/>
</dbReference>
<dbReference type="RefSeq" id="WP_163651724.1">
    <property type="nucleotide sequence ID" value="NZ_JAAGRN010000002.1"/>
</dbReference>
<dbReference type="AlphaFoldDB" id="A0A6B2QVF7"/>
<dbReference type="InterPro" id="IPR019808">
    <property type="entry name" value="Histidine_triad_CS"/>
</dbReference>
<dbReference type="PRINTS" id="PR00332">
    <property type="entry name" value="HISTRIAD"/>
</dbReference>
<reference evidence="5" key="1">
    <citation type="submission" date="2020-02" db="EMBL/GenBank/DDBJ databases">
        <authorList>
            <person name="Chen W.-M."/>
        </authorList>
    </citation>
    <scope>NUCLEOTIDE SEQUENCE</scope>
    <source>
        <strain evidence="5">NBD-18</strain>
    </source>
</reference>
<dbReference type="PROSITE" id="PS51084">
    <property type="entry name" value="HIT_2"/>
    <property type="match status" value="1"/>
</dbReference>
<dbReference type="PROSITE" id="PS00892">
    <property type="entry name" value="HIT_1"/>
    <property type="match status" value="1"/>
</dbReference>
<evidence type="ECO:0000256" key="3">
    <source>
        <dbReference type="PROSITE-ProRule" id="PRU00464"/>
    </source>
</evidence>